<accession>A0A6J7LDE3</accession>
<dbReference type="InterPro" id="IPR029058">
    <property type="entry name" value="AB_hydrolase_fold"/>
</dbReference>
<protein>
    <submittedName>
        <fullName evidence="1">Unannotated protein</fullName>
    </submittedName>
</protein>
<organism evidence="1">
    <name type="scientific">freshwater metagenome</name>
    <dbReference type="NCBI Taxonomy" id="449393"/>
    <lineage>
        <taxon>unclassified sequences</taxon>
        <taxon>metagenomes</taxon>
        <taxon>ecological metagenomes</taxon>
    </lineage>
</organism>
<dbReference type="Gene3D" id="3.40.50.1820">
    <property type="entry name" value="alpha/beta hydrolase"/>
    <property type="match status" value="1"/>
</dbReference>
<dbReference type="AlphaFoldDB" id="A0A6J7LDE3"/>
<dbReference type="EMBL" id="CAFBNF010000382">
    <property type="protein sequence ID" value="CAB4964793.1"/>
    <property type="molecule type" value="Genomic_DNA"/>
</dbReference>
<reference evidence="1" key="1">
    <citation type="submission" date="2020-05" db="EMBL/GenBank/DDBJ databases">
        <authorList>
            <person name="Chiriac C."/>
            <person name="Salcher M."/>
            <person name="Ghai R."/>
            <person name="Kavagutti S V."/>
        </authorList>
    </citation>
    <scope>NUCLEOTIDE SEQUENCE</scope>
</reference>
<evidence type="ECO:0000313" key="1">
    <source>
        <dbReference type="EMBL" id="CAB4964793.1"/>
    </source>
</evidence>
<proteinExistence type="predicted"/>
<sequence length="47" mass="4937">MAALIPTAEPATIIGSPYGHDGFLIEADAVGQLLRSTLARSLHHARP</sequence>
<gene>
    <name evidence="1" type="ORF">UFOPK3773_02301</name>
</gene>
<name>A0A6J7LDE3_9ZZZZ</name>